<dbReference type="Proteomes" id="UP000230713">
    <property type="component" value="Unassembled WGS sequence"/>
</dbReference>
<dbReference type="Proteomes" id="UP000228989">
    <property type="component" value="Unassembled WGS sequence"/>
</dbReference>
<name>A0A2H9M216_HUBC1</name>
<evidence type="ECO:0000256" key="1">
    <source>
        <dbReference type="ARBA" id="ARBA00022801"/>
    </source>
</evidence>
<feature type="domain" description="A-kinase anchor protein 7-like phosphoesterase" evidence="3">
    <location>
        <begin position="3"/>
        <end position="181"/>
    </location>
</feature>
<evidence type="ECO:0000313" key="5">
    <source>
        <dbReference type="EMBL" id="PIV89550.1"/>
    </source>
</evidence>
<dbReference type="NCBIfam" id="TIGR02258">
    <property type="entry name" value="2_5_ligase"/>
    <property type="match status" value="1"/>
</dbReference>
<evidence type="ECO:0000259" key="3">
    <source>
        <dbReference type="Pfam" id="PF10469"/>
    </source>
</evidence>
<evidence type="ECO:0000313" key="4">
    <source>
        <dbReference type="EMBL" id="PIV13612.1"/>
    </source>
</evidence>
<dbReference type="AlphaFoldDB" id="A0A2H9M216"/>
<feature type="short sequence motif" description="HXTX 2" evidence="2">
    <location>
        <begin position="124"/>
        <end position="127"/>
    </location>
</feature>
<dbReference type="GO" id="GO:0004113">
    <property type="term" value="F:2',3'-cyclic-nucleotide 3'-phosphodiesterase activity"/>
    <property type="evidence" value="ECO:0007669"/>
    <property type="project" value="InterPro"/>
</dbReference>
<dbReference type="EMBL" id="PFSX01000054">
    <property type="protein sequence ID" value="PJC01180.1"/>
    <property type="molecule type" value="Genomic_DNA"/>
</dbReference>
<protein>
    <recommendedName>
        <fullName evidence="2">RNA 2',3'-cyclic phosphodiesterase</fullName>
        <shortName evidence="2">RNA 2',3'-CPDase</shortName>
        <ecNumber evidence="2">3.1.4.58</ecNumber>
    </recommendedName>
</protein>
<evidence type="ECO:0000313" key="8">
    <source>
        <dbReference type="Proteomes" id="UP000228888"/>
    </source>
</evidence>
<evidence type="ECO:0000313" key="10">
    <source>
        <dbReference type="Proteomes" id="UP000230713"/>
    </source>
</evidence>
<dbReference type="EMBL" id="PFUW01000018">
    <property type="protein sequence ID" value="PJB04104.1"/>
    <property type="molecule type" value="Genomic_DNA"/>
</dbReference>
<dbReference type="InterPro" id="IPR004175">
    <property type="entry name" value="RNA_CPDase"/>
</dbReference>
<evidence type="ECO:0000313" key="7">
    <source>
        <dbReference type="EMBL" id="PJC01180.1"/>
    </source>
</evidence>
<feature type="active site" description="Proton donor" evidence="2">
    <location>
        <position position="40"/>
    </location>
</feature>
<sequence length="183" mass="20783">MNNYFIAIKLPSDIVASVFSVGAQINEFSKSTIVSYENLHISLKFLGGALSDRQVEEVKSALQSIKSKIFLIQLRGIGAFPSQQFARVIWLGVEESKPLFGLRKQIDAVLPPLSQADVHNFVPHLTLSRIISVFDKLKMARFFKLYKKTDFGVFEVKEFYFMMSKTSKIRTTYEVLASYSLVN</sequence>
<comment type="similarity">
    <text evidence="2">Belongs to the 2H phosphoesterase superfamily. ThpR family.</text>
</comment>
<evidence type="ECO:0000256" key="2">
    <source>
        <dbReference type="HAMAP-Rule" id="MF_01940"/>
    </source>
</evidence>
<dbReference type="EMBL" id="PEUT01000049">
    <property type="protein sequence ID" value="PIV13612.1"/>
    <property type="molecule type" value="Genomic_DNA"/>
</dbReference>
<dbReference type="EC" id="3.1.4.58" evidence="2"/>
<reference evidence="4" key="2">
    <citation type="submission" date="2017-09" db="EMBL/GenBank/DDBJ databases">
        <title>Depth-based differentiation of microbial function through sediment-hosted aquifers and enrichment of novel symbionts in the deep terrestrial subsurface.</title>
        <authorList>
            <person name="Probst A.J."/>
            <person name="Ladd B."/>
            <person name="Jarett J.K."/>
            <person name="Geller-Mcgrath D.E."/>
            <person name="Sieber C.M."/>
            <person name="Emerson J.B."/>
            <person name="Anantharaman K."/>
            <person name="Thomas B.C."/>
            <person name="Malmstrom R."/>
            <person name="Stieglmeier M."/>
            <person name="Klingl A."/>
            <person name="Woyke T."/>
            <person name="Ryan C.M."/>
            <person name="Banfield J.F."/>
        </authorList>
    </citation>
    <scope>NUCLEOTIDE SEQUENCE [LARGE SCALE GENOMIC DNA]</scope>
    <source>
        <strain evidence="4">CG03_land_8_20_14_0_80_31_114</strain>
        <strain evidence="5">CG17_big_fil_post_rev_8_21_14_2_50_31_73</strain>
        <strain evidence="7">CG_4_9_14_0_8_um_filter_31_21</strain>
        <strain evidence="6">CG_4_9_14_3_um_filter_31_125</strain>
    </source>
</reference>
<proteinExistence type="inferred from homology"/>
<dbReference type="Pfam" id="PF10469">
    <property type="entry name" value="AKAP7_NLS"/>
    <property type="match status" value="1"/>
</dbReference>
<keyword evidence="1 2" id="KW-0378">Hydrolase</keyword>
<dbReference type="Proteomes" id="UP000231232">
    <property type="component" value="Unassembled WGS sequence"/>
</dbReference>
<dbReference type="SUPFAM" id="SSF55144">
    <property type="entry name" value="LigT-like"/>
    <property type="match status" value="1"/>
</dbReference>
<accession>A0A2H9MM20</accession>
<dbReference type="InterPro" id="IPR019510">
    <property type="entry name" value="AKAP7-like_phosphoesterase"/>
</dbReference>
<comment type="function">
    <text evidence="2">Hydrolyzes RNA 2',3'-cyclic phosphodiester to an RNA 2'-phosphomonoester.</text>
</comment>
<feature type="active site" description="Proton acceptor" evidence="2">
    <location>
        <position position="124"/>
    </location>
</feature>
<dbReference type="InterPro" id="IPR009097">
    <property type="entry name" value="Cyclic_Pdiesterase"/>
</dbReference>
<comment type="caution">
    <text evidence="2">Lacks conserved residue(s) required for the propagation of feature annotation.</text>
</comment>
<dbReference type="HAMAP" id="MF_01940">
    <property type="entry name" value="RNA_CPDase"/>
    <property type="match status" value="1"/>
</dbReference>
<evidence type="ECO:0000313" key="9">
    <source>
        <dbReference type="Proteomes" id="UP000228989"/>
    </source>
</evidence>
<dbReference type="PANTHER" id="PTHR35561:SF1">
    <property type="entry name" value="RNA 2',3'-CYCLIC PHOSPHODIESTERASE"/>
    <property type="match status" value="1"/>
</dbReference>
<reference evidence="8 9" key="1">
    <citation type="submission" date="2017-09" db="EMBL/GenBank/DDBJ databases">
        <title>Depth-based differentiation of microbial function through sediment-hosted aquifers and enrichment of novel symbionts in the deep terrestrial subsurface.</title>
        <authorList>
            <person name="Probst A.J."/>
            <person name="Ladd B."/>
            <person name="Jarett J.K."/>
            <person name="Geller-Mcgrath D.E."/>
            <person name="Sieber C.M.K."/>
            <person name="Emerson J.B."/>
            <person name="Anantharaman K."/>
            <person name="Thomas B.C."/>
            <person name="Malmstrom R."/>
            <person name="Stieglmeier M."/>
            <person name="Klingl A."/>
            <person name="Woyke T."/>
            <person name="Ryan C.M."/>
            <person name="Banfield J.F."/>
        </authorList>
    </citation>
    <scope>NUCLEOTIDE SEQUENCE [LARGE SCALE GENOMIC DNA]</scope>
</reference>
<dbReference type="PANTHER" id="PTHR35561">
    <property type="entry name" value="RNA 2',3'-CYCLIC PHOSPHODIESTERASE"/>
    <property type="match status" value="1"/>
</dbReference>
<comment type="catalytic activity">
    <reaction evidence="2">
        <text>a 3'-end 2',3'-cyclophospho-ribonucleotide-RNA + H2O = a 3'-end 2'-phospho-ribonucleotide-RNA + H(+)</text>
        <dbReference type="Rhea" id="RHEA:11828"/>
        <dbReference type="Rhea" id="RHEA-COMP:10464"/>
        <dbReference type="Rhea" id="RHEA-COMP:17353"/>
        <dbReference type="ChEBI" id="CHEBI:15377"/>
        <dbReference type="ChEBI" id="CHEBI:15378"/>
        <dbReference type="ChEBI" id="CHEBI:83064"/>
        <dbReference type="ChEBI" id="CHEBI:173113"/>
        <dbReference type="EC" id="3.1.4.58"/>
    </reaction>
</comment>
<dbReference type="EMBL" id="PFFF01000046">
    <property type="protein sequence ID" value="PIV89550.1"/>
    <property type="molecule type" value="Genomic_DNA"/>
</dbReference>
<dbReference type="GO" id="GO:0008664">
    <property type="term" value="F:RNA 2',3'-cyclic 3'-phosphodiesterase activity"/>
    <property type="evidence" value="ECO:0007669"/>
    <property type="project" value="UniProtKB-EC"/>
</dbReference>
<gene>
    <name evidence="7" type="ORF">CO072_02105</name>
    <name evidence="6" type="ORF">CO124_01185</name>
    <name evidence="4" type="ORF">COS45_02005</name>
    <name evidence="5" type="ORF">COW47_02325</name>
</gene>
<accession>A0A2H9RCR8</accession>
<organism evidence="4 10">
    <name type="scientific">Huberarchaeum crystalense</name>
    <dbReference type="NCBI Taxonomy" id="2014257"/>
    <lineage>
        <taxon>Archaea</taxon>
        <taxon>Candidatus Huberarchaeota</taxon>
        <taxon>Candidatus Huberarchaeia</taxon>
        <taxon>Candidatus Huberarchaeales</taxon>
        <taxon>Candidatus Huberarchaeaceae</taxon>
        <taxon>Candidatus Huberarchaeum</taxon>
    </lineage>
</organism>
<accession>A0A2H9QT95</accession>
<dbReference type="Proteomes" id="UP000228888">
    <property type="component" value="Unassembled WGS sequence"/>
</dbReference>
<accession>A0A2H9M216</accession>
<evidence type="ECO:0000313" key="6">
    <source>
        <dbReference type="EMBL" id="PJB04104.1"/>
    </source>
</evidence>
<dbReference type="Gene3D" id="3.90.1140.10">
    <property type="entry name" value="Cyclic phosphodiesterase"/>
    <property type="match status" value="1"/>
</dbReference>
<comment type="caution">
    <text evidence="4">The sequence shown here is derived from an EMBL/GenBank/DDBJ whole genome shotgun (WGS) entry which is preliminary data.</text>
</comment>